<gene>
    <name evidence="5" type="ORF">CXG81DRAFT_23594</name>
</gene>
<dbReference type="GO" id="GO:0043565">
    <property type="term" value="F:sequence-specific DNA binding"/>
    <property type="evidence" value="ECO:0007669"/>
    <property type="project" value="TreeGrafter"/>
</dbReference>
<dbReference type="GO" id="GO:0003723">
    <property type="term" value="F:RNA binding"/>
    <property type="evidence" value="ECO:0007669"/>
    <property type="project" value="TreeGrafter"/>
</dbReference>
<feature type="compositionally biased region" description="Acidic residues" evidence="4">
    <location>
        <begin position="1031"/>
        <end position="1050"/>
    </location>
</feature>
<dbReference type="InterPro" id="IPR016024">
    <property type="entry name" value="ARM-type_fold"/>
</dbReference>
<dbReference type="GO" id="GO:0003714">
    <property type="term" value="F:transcription corepressor activity"/>
    <property type="evidence" value="ECO:0007669"/>
    <property type="project" value="TreeGrafter"/>
</dbReference>
<feature type="region of interest" description="Disordered" evidence="4">
    <location>
        <begin position="1165"/>
        <end position="1219"/>
    </location>
</feature>
<feature type="compositionally biased region" description="Low complexity" evidence="4">
    <location>
        <begin position="11"/>
        <end position="32"/>
    </location>
</feature>
<dbReference type="PANTHER" id="PTHR13213:SF2">
    <property type="entry name" value="MYB-BINDING PROTEIN 1A"/>
    <property type="match status" value="1"/>
</dbReference>
<evidence type="ECO:0000256" key="2">
    <source>
        <dbReference type="ARBA" id="ARBA00006809"/>
    </source>
</evidence>
<evidence type="ECO:0000313" key="5">
    <source>
        <dbReference type="EMBL" id="RKP03759.1"/>
    </source>
</evidence>
<feature type="compositionally biased region" description="Acidic residues" evidence="4">
    <location>
        <begin position="724"/>
        <end position="737"/>
    </location>
</feature>
<evidence type="ECO:0000256" key="1">
    <source>
        <dbReference type="ARBA" id="ARBA00004123"/>
    </source>
</evidence>
<feature type="region of interest" description="Disordered" evidence="4">
    <location>
        <begin position="1607"/>
        <end position="1632"/>
    </location>
</feature>
<evidence type="ECO:0008006" key="7">
    <source>
        <dbReference type="Google" id="ProtNLM"/>
    </source>
</evidence>
<dbReference type="EMBL" id="ML014118">
    <property type="protein sequence ID" value="RKP03759.1"/>
    <property type="molecule type" value="Genomic_DNA"/>
</dbReference>
<dbReference type="Pfam" id="PF04931">
    <property type="entry name" value="DNA_pol_phi"/>
    <property type="match status" value="2"/>
</dbReference>
<name>A0A4V1IVE3_9FUNG</name>
<dbReference type="Proteomes" id="UP000274922">
    <property type="component" value="Unassembled WGS sequence"/>
</dbReference>
<feature type="region of interest" description="Disordered" evidence="4">
    <location>
        <begin position="1028"/>
        <end position="1055"/>
    </location>
</feature>
<feature type="region of interest" description="Disordered" evidence="4">
    <location>
        <begin position="912"/>
        <end position="939"/>
    </location>
</feature>
<dbReference type="STRING" id="1555241.A0A4V1IVE3"/>
<feature type="compositionally biased region" description="Polar residues" evidence="4">
    <location>
        <begin position="42"/>
        <end position="58"/>
    </location>
</feature>
<organism evidence="5 6">
    <name type="scientific">Caulochytrium protostelioides</name>
    <dbReference type="NCBI Taxonomy" id="1555241"/>
    <lineage>
        <taxon>Eukaryota</taxon>
        <taxon>Fungi</taxon>
        <taxon>Fungi incertae sedis</taxon>
        <taxon>Chytridiomycota</taxon>
        <taxon>Chytridiomycota incertae sedis</taxon>
        <taxon>Chytridiomycetes</taxon>
        <taxon>Caulochytriales</taxon>
        <taxon>Caulochytriaceae</taxon>
        <taxon>Caulochytrium</taxon>
    </lineage>
</organism>
<sequence length="1632" mass="172362">MILGGQLGTFADSTPTTTPSISSPLPASTAASEDMPSVAAASGTQSAAPTKMAQSAQSAKPVHPPAKKGQAAAASTNFLDHFWALAEPAASQRHNAAASLLRHIAQHDETKDQEKELNYIVTRLLRGLLSSRGEARRGFAVALSEVVRVILAPTPSHTPVPRWTLNAFLDLVQRTLTANETNGIRSNDTCLPIARLFAIAAVVRSGAILQANRNTDAAVSVKDMNVMTSLLEGIVKSRPVLVPAVARLWRDLVEACVVAVTTASSAAEAGEASHALTAPFTVALAERGVIIITSAARVNEKGEEAHVLALRLLLPLITGVGTSAADVTGPLAAAAMHPTQFHGHISAPAQGILGLILNPPHLTEGASQGRPFEALLNVLIPLLSKPVTPFGPEGLDALWTHVLLGLGSPFAQAGVNVVQFWEAVVEHLSNPPARSEEAETTHASHFKRPLVKSVVGSLITVLRAAVRLPTNITSAQRIGMVRDAMDALASFASSDASGPENAMFSVKSKDLRAMAELIDEVTATLISSDDVADEELLAWLSFLETDATALFTRIPVASDEAHDGRSSSNNNSDDDEEEENDETMADQTTEPAAATARSLAAQPSYADAAGLAATAINTSIARILRKLSPTTVLPSAMPDASASDSEADSEADDEDEEPLNPLMAWLRTAMAEFPAFSNPDATSGDASDGEDSDSDSDASDSDEEDEASEVIADAEKTDAASEASENDEDDDEDDEDRDALNAQECLARLARMVDVVLYNETATAAEADAEAEADTPVDNTQLVLLLNLAPFLLMVGHSTDHTEIVSDDALSKLDRVLAFGMHLSQSNQAAALTLIPDSPEDDEENDEGDEEREESPAAIEHHFAAALMPLVLQHLAQSVVDSGHTAEHDHDGDCGDCCGADANADADVDDAADQKDDAANDDAASDASDATKGTDSDAMTQLHTMERAYATLMTLRSLAGIPPKLTEDGKLPKETAMAKDIRTYTWFLLQMCLNLFQHGYDEDLQTGLNDASEAVQRIVSAGLAAQAAAHEDDDVSEANSEVDSDMDDADAATSPDPNDVLLDVLIGLFSQPSAHLRRVALATFTTIAPRVTPSGARVLMRAVLNRGEEDDDAAEGADGNADADMDLVMEDEEDASAEAMPQTDEEKRALKQKIRQERLVALGKRLNPATAAAEAEAESASDTESEPAASATEKQDNDDDVMDAEDAKSETSELSDLSDSDMAQFDAKLSEIFRHRRAAARAARDAQQSSIHFRLRLLDFVRVLITAKRAALTTAANATETARSVDTLVGLVVPLLAAARTRADVASAKDANDVQVFAYKAANILRTEIIASVMNQQQALFAGAGAAKMARVDRTRLWSVLTTVRAQYWDASSGFDHKDFIPLATFLLSVLTVSGPAPAGTVVGETDLSQPAGELVAAYLVELMRHEHDAKPKNAKQAKNAERATSAAHSPFAHVLQLAKTFPVPGAQLIDTICATHFAPDATQAASKSSIAKAQALECLAALLSALRKDDAAFAAAVVTRLAPHWPAILRVASVLLGVAADEQNCLMALQKQGRKTVRAAVLSLQQRVRQACVIVKAQSDEGSDAMVTTLTAQADAIGPLLKPVAQPAGGKRAASASVDETQAPPAKRVKA</sequence>
<dbReference type="InterPro" id="IPR007015">
    <property type="entry name" value="DNA_pol_V/MYBBP1A"/>
</dbReference>
<dbReference type="SUPFAM" id="SSF48371">
    <property type="entry name" value="ARM repeat"/>
    <property type="match status" value="1"/>
</dbReference>
<accession>A0A4V1IVE3</accession>
<evidence type="ECO:0000313" key="6">
    <source>
        <dbReference type="Proteomes" id="UP000274922"/>
    </source>
</evidence>
<feature type="compositionally biased region" description="Acidic residues" evidence="4">
    <location>
        <begin position="572"/>
        <end position="584"/>
    </location>
</feature>
<keyword evidence="6" id="KW-1185">Reference proteome</keyword>
<feature type="region of interest" description="Disordered" evidence="4">
    <location>
        <begin position="675"/>
        <end position="737"/>
    </location>
</feature>
<comment type="subcellular location">
    <subcellularLocation>
        <location evidence="1">Nucleus</location>
    </subcellularLocation>
</comment>
<protein>
    <recommendedName>
        <fullName evidence="7">DNA polymerase V</fullName>
    </recommendedName>
</protein>
<feature type="region of interest" description="Disordered" evidence="4">
    <location>
        <begin position="559"/>
        <end position="598"/>
    </location>
</feature>
<feature type="region of interest" description="Disordered" evidence="4">
    <location>
        <begin position="1"/>
        <end position="71"/>
    </location>
</feature>
<feature type="region of interest" description="Disordered" evidence="4">
    <location>
        <begin position="633"/>
        <end position="656"/>
    </location>
</feature>
<proteinExistence type="inferred from homology"/>
<feature type="compositionally biased region" description="Acidic residues" evidence="4">
    <location>
        <begin position="838"/>
        <end position="853"/>
    </location>
</feature>
<reference evidence="6" key="1">
    <citation type="journal article" date="2018" name="Nat. Microbiol.">
        <title>Leveraging single-cell genomics to expand the fungal tree of life.</title>
        <authorList>
            <person name="Ahrendt S.R."/>
            <person name="Quandt C.A."/>
            <person name="Ciobanu D."/>
            <person name="Clum A."/>
            <person name="Salamov A."/>
            <person name="Andreopoulos B."/>
            <person name="Cheng J.F."/>
            <person name="Woyke T."/>
            <person name="Pelin A."/>
            <person name="Henrissat B."/>
            <person name="Reynolds N.K."/>
            <person name="Benny G.L."/>
            <person name="Smith M.E."/>
            <person name="James T.Y."/>
            <person name="Grigoriev I.V."/>
        </authorList>
    </citation>
    <scope>NUCLEOTIDE SEQUENCE [LARGE SCALE GENOMIC DNA]</scope>
    <source>
        <strain evidence="6">ATCC 52028</strain>
    </source>
</reference>
<evidence type="ECO:0000256" key="3">
    <source>
        <dbReference type="ARBA" id="ARBA00023242"/>
    </source>
</evidence>
<feature type="compositionally biased region" description="Acidic residues" evidence="4">
    <location>
        <begin position="687"/>
        <end position="708"/>
    </location>
</feature>
<feature type="compositionally biased region" description="Acidic residues" evidence="4">
    <location>
        <begin position="645"/>
        <end position="656"/>
    </location>
</feature>
<feature type="region of interest" description="Disordered" evidence="4">
    <location>
        <begin position="834"/>
        <end position="856"/>
    </location>
</feature>
<feature type="compositionally biased region" description="Acidic residues" evidence="4">
    <location>
        <begin position="1175"/>
        <end position="1185"/>
    </location>
</feature>
<dbReference type="GO" id="GO:0005730">
    <property type="term" value="C:nucleolus"/>
    <property type="evidence" value="ECO:0007669"/>
    <property type="project" value="InterPro"/>
</dbReference>
<comment type="similarity">
    <text evidence="2">Belongs to the MYBBP1A family.</text>
</comment>
<evidence type="ECO:0000256" key="4">
    <source>
        <dbReference type="SAM" id="MobiDB-lite"/>
    </source>
</evidence>
<keyword evidence="3" id="KW-0539">Nucleus</keyword>
<dbReference type="PANTHER" id="PTHR13213">
    <property type="entry name" value="MYB-BINDING PROTEIN 1A FAMILY MEMBER"/>
    <property type="match status" value="1"/>
</dbReference>
<feature type="compositionally biased region" description="Low complexity" evidence="4">
    <location>
        <begin position="925"/>
        <end position="938"/>
    </location>
</feature>